<dbReference type="InterPro" id="IPR011012">
    <property type="entry name" value="Longin-like_dom_sf"/>
</dbReference>
<sequence length="287" mass="31432">MFRKSAFSTSSEQNNRDRHPYVDPAKPTSSISGLIYYTAVAHSTSILSEYAADGNADLPAKAAVCLEHAPKLHARFSHTTNQRRFICLFDAAATYCAITDEALSKKDGYLFLEKVRDAFKAFGKGRGMSLTLGAHFLDDAMAFVMKDLAASFVGIPQREIDRGRVQDATAQSNAGIDFAINSRSAVAPLHDLNFRNLDENAADPATASKLPPQEARNKGKKGKKTTKQQMNEDSETSKEKLIGGHTNLQAGEAKDRKAAAPEMTHTEAQKRWRRTVSSVSHWISSLA</sequence>
<dbReference type="SUPFAM" id="SSF64356">
    <property type="entry name" value="SNARE-like"/>
    <property type="match status" value="1"/>
</dbReference>
<dbReference type="Proteomes" id="UP000825935">
    <property type="component" value="Chromosome 5"/>
</dbReference>
<dbReference type="Gene3D" id="3.30.450.50">
    <property type="entry name" value="Longin domain"/>
    <property type="match status" value="1"/>
</dbReference>
<evidence type="ECO:0000256" key="1">
    <source>
        <dbReference type="SAM" id="MobiDB-lite"/>
    </source>
</evidence>
<feature type="compositionally biased region" description="Polar residues" evidence="1">
    <location>
        <begin position="275"/>
        <end position="287"/>
    </location>
</feature>
<dbReference type="OMA" id="CWHERSC"/>
<dbReference type="OrthoDB" id="1918034at2759"/>
<name>A0A8T2UK54_CERRI</name>
<dbReference type="AlphaFoldDB" id="A0A8T2UK54"/>
<reference evidence="2" key="1">
    <citation type="submission" date="2021-08" db="EMBL/GenBank/DDBJ databases">
        <title>WGS assembly of Ceratopteris richardii.</title>
        <authorList>
            <person name="Marchant D.B."/>
            <person name="Chen G."/>
            <person name="Jenkins J."/>
            <person name="Shu S."/>
            <person name="Leebens-Mack J."/>
            <person name="Grimwood J."/>
            <person name="Schmutz J."/>
            <person name="Soltis P."/>
            <person name="Soltis D."/>
            <person name="Chen Z.-H."/>
        </authorList>
    </citation>
    <scope>NUCLEOTIDE SEQUENCE</scope>
    <source>
        <strain evidence="2">Whitten #5841</strain>
        <tissue evidence="2">Leaf</tissue>
    </source>
</reference>
<feature type="region of interest" description="Disordered" evidence="1">
    <location>
        <begin position="1"/>
        <end position="25"/>
    </location>
</feature>
<proteinExistence type="predicted"/>
<dbReference type="GO" id="GO:0016020">
    <property type="term" value="C:membrane"/>
    <property type="evidence" value="ECO:0007669"/>
    <property type="project" value="InterPro"/>
</dbReference>
<feature type="compositionally biased region" description="Polar residues" evidence="1">
    <location>
        <begin position="1"/>
        <end position="13"/>
    </location>
</feature>
<dbReference type="PANTHER" id="PTHR47461:SF1">
    <property type="entry name" value="PHYTOLONGIN PHYL1.2"/>
    <property type="match status" value="1"/>
</dbReference>
<feature type="compositionally biased region" description="Basic and acidic residues" evidence="1">
    <location>
        <begin position="252"/>
        <end position="270"/>
    </location>
</feature>
<keyword evidence="3" id="KW-1185">Reference proteome</keyword>
<feature type="region of interest" description="Disordered" evidence="1">
    <location>
        <begin position="202"/>
        <end position="287"/>
    </location>
</feature>
<protein>
    <recommendedName>
        <fullName evidence="4">Longin domain-containing protein</fullName>
    </recommendedName>
</protein>
<evidence type="ECO:0008006" key="4">
    <source>
        <dbReference type="Google" id="ProtNLM"/>
    </source>
</evidence>
<gene>
    <name evidence="2" type="ORF">KP509_05G025100</name>
</gene>
<dbReference type="InterPro" id="IPR044783">
    <property type="entry name" value="PHYL"/>
</dbReference>
<accession>A0A8T2UK54</accession>
<dbReference type="EMBL" id="CM035410">
    <property type="protein sequence ID" value="KAH7436537.1"/>
    <property type="molecule type" value="Genomic_DNA"/>
</dbReference>
<organism evidence="2 3">
    <name type="scientific">Ceratopteris richardii</name>
    <name type="common">Triangle waterfern</name>
    <dbReference type="NCBI Taxonomy" id="49495"/>
    <lineage>
        <taxon>Eukaryota</taxon>
        <taxon>Viridiplantae</taxon>
        <taxon>Streptophyta</taxon>
        <taxon>Embryophyta</taxon>
        <taxon>Tracheophyta</taxon>
        <taxon>Polypodiopsida</taxon>
        <taxon>Polypodiidae</taxon>
        <taxon>Polypodiales</taxon>
        <taxon>Pteridineae</taxon>
        <taxon>Pteridaceae</taxon>
        <taxon>Parkerioideae</taxon>
        <taxon>Ceratopteris</taxon>
    </lineage>
</organism>
<evidence type="ECO:0000313" key="3">
    <source>
        <dbReference type="Proteomes" id="UP000825935"/>
    </source>
</evidence>
<evidence type="ECO:0000313" key="2">
    <source>
        <dbReference type="EMBL" id="KAH7436537.1"/>
    </source>
</evidence>
<comment type="caution">
    <text evidence="2">The sequence shown here is derived from an EMBL/GenBank/DDBJ whole genome shotgun (WGS) entry which is preliminary data.</text>
</comment>
<dbReference type="PANTHER" id="PTHR47461">
    <property type="entry name" value="PHYTOLONGIN PHYL1.2"/>
    <property type="match status" value="1"/>
</dbReference>